<feature type="region of interest" description="Disordered" evidence="1">
    <location>
        <begin position="523"/>
        <end position="549"/>
    </location>
</feature>
<feature type="domain" description="HTH OST-type" evidence="2">
    <location>
        <begin position="739"/>
        <end position="818"/>
    </location>
</feature>
<organism evidence="3 4">
    <name type="scientific">Hibiscus trionum</name>
    <name type="common">Flower of an hour</name>
    <dbReference type="NCBI Taxonomy" id="183268"/>
    <lineage>
        <taxon>Eukaryota</taxon>
        <taxon>Viridiplantae</taxon>
        <taxon>Streptophyta</taxon>
        <taxon>Embryophyta</taxon>
        <taxon>Tracheophyta</taxon>
        <taxon>Spermatophyta</taxon>
        <taxon>Magnoliopsida</taxon>
        <taxon>eudicotyledons</taxon>
        <taxon>Gunneridae</taxon>
        <taxon>Pentapetalae</taxon>
        <taxon>rosids</taxon>
        <taxon>malvids</taxon>
        <taxon>Malvales</taxon>
        <taxon>Malvaceae</taxon>
        <taxon>Malvoideae</taxon>
        <taxon>Hibiscus</taxon>
    </lineage>
</organism>
<dbReference type="GO" id="GO:0005777">
    <property type="term" value="C:peroxisome"/>
    <property type="evidence" value="ECO:0007669"/>
    <property type="project" value="InterPro"/>
</dbReference>
<feature type="region of interest" description="Disordered" evidence="1">
    <location>
        <begin position="462"/>
        <end position="492"/>
    </location>
</feature>
<dbReference type="InterPro" id="IPR021139">
    <property type="entry name" value="NYN"/>
</dbReference>
<evidence type="ECO:0000313" key="4">
    <source>
        <dbReference type="Proteomes" id="UP001165190"/>
    </source>
</evidence>
<dbReference type="Gene3D" id="3.40.50.1010">
    <property type="entry name" value="5'-nuclease"/>
    <property type="match status" value="1"/>
</dbReference>
<dbReference type="EMBL" id="BSYR01000034">
    <property type="protein sequence ID" value="GMI99378.1"/>
    <property type="molecule type" value="Genomic_DNA"/>
</dbReference>
<feature type="compositionally biased region" description="Polar residues" evidence="1">
    <location>
        <begin position="855"/>
        <end position="868"/>
    </location>
</feature>
<dbReference type="OrthoDB" id="549353at2759"/>
<accession>A0A9W7MF26</accession>
<feature type="region of interest" description="Disordered" evidence="1">
    <location>
        <begin position="354"/>
        <end position="421"/>
    </location>
</feature>
<evidence type="ECO:0000313" key="3">
    <source>
        <dbReference type="EMBL" id="GMI99378.1"/>
    </source>
</evidence>
<feature type="region of interest" description="Disordered" evidence="1">
    <location>
        <begin position="928"/>
        <end position="966"/>
    </location>
</feature>
<dbReference type="InterPro" id="IPR025677">
    <property type="entry name" value="OST-HTH-assoc_dom"/>
</dbReference>
<dbReference type="PANTHER" id="PTHR14379">
    <property type="entry name" value="LIMKAIN B LKAP"/>
    <property type="match status" value="1"/>
</dbReference>
<dbReference type="GO" id="GO:0004540">
    <property type="term" value="F:RNA nuclease activity"/>
    <property type="evidence" value="ECO:0007669"/>
    <property type="project" value="InterPro"/>
</dbReference>
<dbReference type="PANTHER" id="PTHR14379:SF6">
    <property type="entry name" value="EMB|CAB71880.1"/>
    <property type="match status" value="1"/>
</dbReference>
<dbReference type="GO" id="GO:0010468">
    <property type="term" value="P:regulation of gene expression"/>
    <property type="evidence" value="ECO:0007669"/>
    <property type="project" value="InterPro"/>
</dbReference>
<proteinExistence type="predicted"/>
<evidence type="ECO:0000256" key="1">
    <source>
        <dbReference type="SAM" id="MobiDB-lite"/>
    </source>
</evidence>
<dbReference type="Gene3D" id="3.30.420.610">
    <property type="entry name" value="LOTUS domain-like"/>
    <property type="match status" value="2"/>
</dbReference>
<name>A0A9W7MF26_HIBTR</name>
<comment type="caution">
    <text evidence="3">The sequence shown here is derived from an EMBL/GenBank/DDBJ whole genome shotgun (WGS) entry which is preliminary data.</text>
</comment>
<dbReference type="InterPro" id="IPR024768">
    <property type="entry name" value="Marf1"/>
</dbReference>
<dbReference type="CDD" id="cd08824">
    <property type="entry name" value="LOTUS"/>
    <property type="match status" value="2"/>
</dbReference>
<sequence length="1014" mass="112615">MNLKPFHLKTLVSSSSSPPLYSLSIFVSHFSTTQTQPLHSHSSSWRHEEASRQVKVSVWWDFENCSPPAGFNAFKIAHMITSAVRANGIKGPVQITAFGDISQLSRTNQEALSATGVNLSHVPNGGKNSADRSLLVDLLCWVSQNPPPAHLFLISGDRDFASVLHRLRMNNYNVLLATSESAPGVLRSAASVMWNWNTLLKGENLTGKHYNQPPDGPYGSWYGHYKVPLEDPFLVEQPPACTQIEELSESCSDSLPRPVPKAVIKQIRQILNSNPKGISITDLRAELKKGKVALDKDLYGYKRFSRFLLSMPQILRLQSERDGIFIIHGITPKAGELSKTSPCLSAGPVCKTGDTLTVSSRSSGDDTTVDGALNEKSRLHHSPEVNAGVTPRKILETPPENGGRVKVNAEPPREEVQQPLPVDQKIAEASNDQVPQSLQDRMPEQDSVSDVSFIRKVWQKWFGGSDDNPAEKDHNLPEKYGDSEDSLEKQNNNTLKKCTGVSSEREGMKEVCEEKSCDVPYPVTVSSSSNDSIVDTKASDEASENHSGKRSGLFNRIASWCKFWRSNNDSETSSDQSHEKLNQTNTNSLKHEVFTQASFWEDMEILIDSPTGSLFVTQSRTREEMAENLLKEGPLVLRSLSKTDLLHLVDLLISDKKWVEECPSQVPPFKITKAVGRSPSSGHSHAANGLRSIFLRTSSPANLQTKHEGEKKLQNVPHSGDFSSTIPDKKSSDRSRCEVLSDCQNLVKEILKEHPEGYHMGNFRKLFLERYGYPLDVQRLGYRRLVCLLEKIPGIKIESCFIIPARMVPDNFCPETAVPNIRENTSHALGELLNDATRKGDDFDTLWDELGPVSNMDSTRNELQSVSGSRRPEDTETKYPDYPSLSDDEFSDSERDISTSELSGLEQKPGMGEEDSSLLQILDSWYSSKEGKDKPDSSENSEAFVDCSEYNVGKPSSAAGEGMKTENCSEDYGKKQRVQKMYTFVADSAENDRDKLINGILGSLKKSSESRIEA</sequence>
<dbReference type="PROSITE" id="PS51644">
    <property type="entry name" value="HTH_OST"/>
    <property type="match status" value="2"/>
</dbReference>
<dbReference type="Pfam" id="PF12872">
    <property type="entry name" value="OST-HTH"/>
    <property type="match status" value="2"/>
</dbReference>
<feature type="compositionally biased region" description="Basic and acidic residues" evidence="1">
    <location>
        <begin position="537"/>
        <end position="547"/>
    </location>
</feature>
<gene>
    <name evidence="3" type="ORF">HRI_003607100</name>
</gene>
<feature type="compositionally biased region" description="Polar residues" evidence="1">
    <location>
        <begin position="354"/>
        <end position="366"/>
    </location>
</feature>
<dbReference type="AlphaFoldDB" id="A0A9W7MF26"/>
<evidence type="ECO:0000259" key="2">
    <source>
        <dbReference type="PROSITE" id="PS51644"/>
    </source>
</evidence>
<dbReference type="InterPro" id="IPR025605">
    <property type="entry name" value="OST-HTH/LOTUS_dom"/>
</dbReference>
<feature type="compositionally biased region" description="Basic and acidic residues" evidence="1">
    <location>
        <begin position="373"/>
        <end position="383"/>
    </location>
</feature>
<dbReference type="Pfam" id="PF14418">
    <property type="entry name" value="OHA"/>
    <property type="match status" value="1"/>
</dbReference>
<reference evidence="3" key="1">
    <citation type="submission" date="2023-05" db="EMBL/GenBank/DDBJ databases">
        <title>Genome and transcriptome analyses reveal genes involved in the formation of fine ridges on petal epidermal cells in Hibiscus trionum.</title>
        <authorList>
            <person name="Koshimizu S."/>
            <person name="Masuda S."/>
            <person name="Ishii T."/>
            <person name="Shirasu K."/>
            <person name="Hoshino A."/>
            <person name="Arita M."/>
        </authorList>
    </citation>
    <scope>NUCLEOTIDE SEQUENCE</scope>
    <source>
        <strain evidence="3">Hamamatsu line</strain>
    </source>
</reference>
<feature type="region of interest" description="Disordered" evidence="1">
    <location>
        <begin position="850"/>
        <end position="915"/>
    </location>
</feature>
<protein>
    <submittedName>
        <fullName evidence="3">Mitochondrial Nuclease2</fullName>
    </submittedName>
</protein>
<feature type="domain" description="HTH OST-type" evidence="2">
    <location>
        <begin position="259"/>
        <end position="331"/>
    </location>
</feature>
<dbReference type="Proteomes" id="UP001165190">
    <property type="component" value="Unassembled WGS sequence"/>
</dbReference>
<dbReference type="InterPro" id="IPR041966">
    <property type="entry name" value="LOTUS-like"/>
</dbReference>
<keyword evidence="4" id="KW-1185">Reference proteome</keyword>
<feature type="compositionally biased region" description="Basic and acidic residues" evidence="1">
    <location>
        <begin position="469"/>
        <end position="488"/>
    </location>
</feature>
<dbReference type="CDD" id="cd10910">
    <property type="entry name" value="PIN_limkain_b1_N_like"/>
    <property type="match status" value="1"/>
</dbReference>
<dbReference type="Pfam" id="PF01936">
    <property type="entry name" value="NYN"/>
    <property type="match status" value="1"/>
</dbReference>
<feature type="compositionally biased region" description="Basic and acidic residues" evidence="1">
    <location>
        <begin position="870"/>
        <end position="879"/>
    </location>
</feature>
<feature type="compositionally biased region" description="Polar residues" evidence="1">
    <location>
        <begin position="524"/>
        <end position="533"/>
    </location>
</feature>
<feature type="region of interest" description="Disordered" evidence="1">
    <location>
        <begin position="708"/>
        <end position="731"/>
    </location>
</feature>